<dbReference type="Proteomes" id="UP001327314">
    <property type="component" value="Chromosome"/>
</dbReference>
<keyword evidence="2" id="KW-0614">Plasmid</keyword>
<protein>
    <submittedName>
        <fullName evidence="3">DivIVA domain-containing protein</fullName>
    </submittedName>
</protein>
<dbReference type="RefSeq" id="WP_015287677.1">
    <property type="nucleotide sequence ID" value="NZ_CP140753.1"/>
</dbReference>
<feature type="coiled-coil region" evidence="1">
    <location>
        <begin position="43"/>
        <end position="91"/>
    </location>
</feature>
<evidence type="ECO:0000313" key="5">
    <source>
        <dbReference type="Proteomes" id="UP001327314"/>
    </source>
</evidence>
<keyword evidence="1" id="KW-0175">Coiled coil</keyword>
<dbReference type="EMBL" id="CP141046">
    <property type="protein sequence ID" value="WQQ19938.1"/>
    <property type="molecule type" value="Genomic_DNA"/>
</dbReference>
<dbReference type="AlphaFoldDB" id="A0A449AJ64"/>
<reference evidence="3 5" key="2">
    <citation type="submission" date="2023-12" db="EMBL/GenBank/DDBJ databases">
        <title>Hybrid Genome Assemblies of Mycoplasma cynos and Mycoplasma felis isolated from Dogs and Cats with Infectious Respiratory Disease.</title>
        <authorList>
            <person name="Framst I."/>
            <person name="Cai H."/>
            <person name="Ramesh P."/>
            <person name="Maboni G."/>
        </authorList>
    </citation>
    <scope>NUCLEOTIDE SEQUENCE [LARGE SCALE GENOMIC DNA]</scope>
    <source>
        <strain evidence="3 5">30510</strain>
    </source>
</reference>
<dbReference type="Proteomes" id="UP000289506">
    <property type="component" value="Plasmid 13"/>
</dbReference>
<dbReference type="NCBIfam" id="NF045995">
    <property type="entry name" value="MAG0865_DivIVA"/>
    <property type="match status" value="1"/>
</dbReference>
<evidence type="ECO:0000256" key="1">
    <source>
        <dbReference type="SAM" id="Coils"/>
    </source>
</evidence>
<reference evidence="2 4" key="1">
    <citation type="submission" date="2019-01" db="EMBL/GenBank/DDBJ databases">
        <authorList>
            <consortium name="Pathogen Informatics"/>
        </authorList>
    </citation>
    <scope>NUCLEOTIDE SEQUENCE [LARGE SCALE GENOMIC DNA]</scope>
    <source>
        <strain evidence="2 4">NCTC10142</strain>
        <plasmid evidence="4">13</plasmid>
    </source>
</reference>
<gene>
    <name evidence="2" type="ORF">NCTC10142_00846</name>
    <name evidence="3" type="ORF">RRG46_00040</name>
</gene>
<evidence type="ECO:0000313" key="4">
    <source>
        <dbReference type="Proteomes" id="UP000289506"/>
    </source>
</evidence>
<dbReference type="GeneID" id="74932356"/>
<proteinExistence type="predicted"/>
<sequence>MNNDLTKIDQLISWIEKNEFTISLDGYNVHEIDEFVKKIISWVKVINSDNEELKQKMELLEKELFNKTNELNKAEFEIQRYKTTLKQLEKVNDERKPRKTA</sequence>
<organism evidence="2 4">
    <name type="scientific">Mycoplasmopsis cynos</name>
    <dbReference type="NCBI Taxonomy" id="171284"/>
    <lineage>
        <taxon>Bacteria</taxon>
        <taxon>Bacillati</taxon>
        <taxon>Mycoplasmatota</taxon>
        <taxon>Mycoplasmoidales</taxon>
        <taxon>Metamycoplasmataceae</taxon>
        <taxon>Mycoplasmopsis</taxon>
    </lineage>
</organism>
<dbReference type="EMBL" id="LR214986">
    <property type="protein sequence ID" value="VEU65064.1"/>
    <property type="molecule type" value="Genomic_DNA"/>
</dbReference>
<accession>A0A449AJ64</accession>
<name>A0A449AJ64_9BACT</name>
<evidence type="ECO:0000313" key="3">
    <source>
        <dbReference type="EMBL" id="WQQ19938.1"/>
    </source>
</evidence>
<geneLocation type="plasmid" evidence="2 4">
    <name>13</name>
</geneLocation>
<dbReference type="Gene3D" id="6.10.250.660">
    <property type="match status" value="1"/>
</dbReference>
<evidence type="ECO:0000313" key="2">
    <source>
        <dbReference type="EMBL" id="VEU65064.1"/>
    </source>
</evidence>